<keyword evidence="2" id="KW-0732">Signal</keyword>
<name>A0A397YXX7_BRACM</name>
<feature type="chain" id="PRO_5017449971" description="Transmembrane protein" evidence="2">
    <location>
        <begin position="28"/>
        <end position="82"/>
    </location>
</feature>
<accession>A0A397YXX7</accession>
<reference evidence="3 4" key="1">
    <citation type="submission" date="2018-06" db="EMBL/GenBank/DDBJ databases">
        <title>WGS assembly of Brassica rapa FPsc.</title>
        <authorList>
            <person name="Bowman J."/>
            <person name="Kohchi T."/>
            <person name="Yamato K."/>
            <person name="Jenkins J."/>
            <person name="Shu S."/>
            <person name="Ishizaki K."/>
            <person name="Yamaoka S."/>
            <person name="Nishihama R."/>
            <person name="Nakamura Y."/>
            <person name="Berger F."/>
            <person name="Adam C."/>
            <person name="Aki S."/>
            <person name="Althoff F."/>
            <person name="Araki T."/>
            <person name="Arteaga-Vazquez M."/>
            <person name="Balasubrmanian S."/>
            <person name="Bauer D."/>
            <person name="Boehm C."/>
            <person name="Briginshaw L."/>
            <person name="Caballero-Perez J."/>
            <person name="Catarino B."/>
            <person name="Chen F."/>
            <person name="Chiyoda S."/>
            <person name="Chovatia M."/>
            <person name="Davies K."/>
            <person name="Delmans M."/>
            <person name="Demura T."/>
            <person name="Dierschke T."/>
            <person name="Dolan L."/>
            <person name="Dorantes-Acosta A."/>
            <person name="Eklund D."/>
            <person name="Florent S."/>
            <person name="Flores-Sandoval E."/>
            <person name="Fujiyama A."/>
            <person name="Fukuzawa H."/>
            <person name="Galik B."/>
            <person name="Grimanelli D."/>
            <person name="Grimwood J."/>
            <person name="Grossniklaus U."/>
            <person name="Hamada T."/>
            <person name="Haseloff J."/>
            <person name="Hetherington A."/>
            <person name="Higo A."/>
            <person name="Hirakawa Y."/>
            <person name="Hundley H."/>
            <person name="Ikeda Y."/>
            <person name="Inoue K."/>
            <person name="Inoue S."/>
            <person name="Ishida S."/>
            <person name="Jia Q."/>
            <person name="Kakita M."/>
            <person name="Kanazawa T."/>
            <person name="Kawai Y."/>
            <person name="Kawashima T."/>
            <person name="Kennedy M."/>
            <person name="Kinose K."/>
            <person name="Kinoshita T."/>
            <person name="Kohara Y."/>
            <person name="Koide E."/>
            <person name="Komatsu K."/>
            <person name="Kopischke S."/>
            <person name="Kubo M."/>
            <person name="Kyozuka J."/>
            <person name="Lagercrantz U."/>
            <person name="Lin S."/>
            <person name="Lindquist E."/>
            <person name="Lipzen A."/>
            <person name="Lu C."/>
            <person name="Luna E."/>
            <person name="Martienssen R."/>
            <person name="Minamino N."/>
            <person name="Mizutani M."/>
            <person name="Mizutani M."/>
            <person name="Mochizuki N."/>
            <person name="Monte I."/>
            <person name="Mosher R."/>
            <person name="Nagasaki H."/>
            <person name="Nakagami H."/>
            <person name="Naramoto S."/>
            <person name="Nishitani K."/>
            <person name="Ohtani M."/>
            <person name="Okamoto T."/>
            <person name="Okumura M."/>
            <person name="Phillips J."/>
            <person name="Pollak B."/>
            <person name="Reinders A."/>
            <person name="Roevekamp M."/>
            <person name="Sano R."/>
            <person name="Sawa S."/>
            <person name="Schmid M."/>
            <person name="Shirakawa M."/>
            <person name="Solano R."/>
            <person name="Spunde A."/>
            <person name="Suetsugu N."/>
            <person name="Sugano S."/>
            <person name="Sugiyama A."/>
            <person name="Sun R."/>
            <person name="Suzuki Y."/>
            <person name="Takenaka M."/>
            <person name="Takezawa D."/>
            <person name="Tomogane H."/>
            <person name="Tsuzuki M."/>
            <person name="Ueda T."/>
            <person name="Umeda M."/>
            <person name="Ward J."/>
            <person name="Watanabe Y."/>
            <person name="Yazaki K."/>
            <person name="Yokoyama R."/>
            <person name="Yoshitake Y."/>
            <person name="Yotsui I."/>
            <person name="Zachgo S."/>
            <person name="Schmutz J."/>
        </authorList>
    </citation>
    <scope>NUCLEOTIDE SEQUENCE [LARGE SCALE GENOMIC DNA]</scope>
    <source>
        <strain evidence="4">cv. B-3</strain>
    </source>
</reference>
<dbReference type="AlphaFoldDB" id="A0A397YXX7"/>
<evidence type="ECO:0000313" key="4">
    <source>
        <dbReference type="Proteomes" id="UP000264353"/>
    </source>
</evidence>
<protein>
    <recommendedName>
        <fullName evidence="5">Transmembrane protein</fullName>
    </recommendedName>
</protein>
<feature type="region of interest" description="Disordered" evidence="1">
    <location>
        <begin position="61"/>
        <end position="82"/>
    </location>
</feature>
<organism evidence="3 4">
    <name type="scientific">Brassica campestris</name>
    <name type="common">Field mustard</name>
    <dbReference type="NCBI Taxonomy" id="3711"/>
    <lineage>
        <taxon>Eukaryota</taxon>
        <taxon>Viridiplantae</taxon>
        <taxon>Streptophyta</taxon>
        <taxon>Embryophyta</taxon>
        <taxon>Tracheophyta</taxon>
        <taxon>Spermatophyta</taxon>
        <taxon>Magnoliopsida</taxon>
        <taxon>eudicotyledons</taxon>
        <taxon>Gunneridae</taxon>
        <taxon>Pentapetalae</taxon>
        <taxon>rosids</taxon>
        <taxon>malvids</taxon>
        <taxon>Brassicales</taxon>
        <taxon>Brassicaceae</taxon>
        <taxon>Brassiceae</taxon>
        <taxon>Brassica</taxon>
    </lineage>
</organism>
<gene>
    <name evidence="3" type="ORF">BRARA_G02162</name>
</gene>
<evidence type="ECO:0000313" key="3">
    <source>
        <dbReference type="EMBL" id="RID54873.1"/>
    </source>
</evidence>
<proteinExistence type="predicted"/>
<evidence type="ECO:0000256" key="1">
    <source>
        <dbReference type="SAM" id="MobiDB-lite"/>
    </source>
</evidence>
<evidence type="ECO:0000256" key="2">
    <source>
        <dbReference type="SAM" id="SignalP"/>
    </source>
</evidence>
<dbReference type="EMBL" id="CM010634">
    <property type="protein sequence ID" value="RID54873.1"/>
    <property type="molecule type" value="Genomic_DNA"/>
</dbReference>
<dbReference type="Proteomes" id="UP000264353">
    <property type="component" value="Chromosome A7"/>
</dbReference>
<sequence length="82" mass="9066">MTKMPISSKLYVVMLLSFLALFIIAHAQTFSPDGKFFQDSPAQAYTGPSYAPVPPSCFNPPGCGPTDKRKRRFRHQSSNLAT</sequence>
<evidence type="ECO:0008006" key="5">
    <source>
        <dbReference type="Google" id="ProtNLM"/>
    </source>
</evidence>
<feature type="signal peptide" evidence="2">
    <location>
        <begin position="1"/>
        <end position="27"/>
    </location>
</feature>